<comment type="caution">
    <text evidence="1">The sequence shown here is derived from an EMBL/GenBank/DDBJ whole genome shotgun (WGS) entry which is preliminary data.</text>
</comment>
<reference evidence="1 2" key="1">
    <citation type="journal article" date="2018" name="Front. Plant Sci.">
        <title>Red Clover (Trifolium pratense) and Zigzag Clover (T. medium) - A Picture of Genomic Similarities and Differences.</title>
        <authorList>
            <person name="Dluhosova J."/>
            <person name="Istvanek J."/>
            <person name="Nedelnik J."/>
            <person name="Repkova J."/>
        </authorList>
    </citation>
    <scope>NUCLEOTIDE SEQUENCE [LARGE SCALE GENOMIC DNA]</scope>
    <source>
        <strain evidence="2">cv. 10/8</strain>
        <tissue evidence="1">Leaf</tissue>
    </source>
</reference>
<keyword evidence="2" id="KW-1185">Reference proteome</keyword>
<evidence type="ECO:0000313" key="2">
    <source>
        <dbReference type="Proteomes" id="UP000265520"/>
    </source>
</evidence>
<evidence type="ECO:0000313" key="1">
    <source>
        <dbReference type="EMBL" id="MCI06392.1"/>
    </source>
</evidence>
<proteinExistence type="predicted"/>
<sequence length="59" mass="6925">VEVQAIQHWLMMKKVFHLRQNYLMMMVKNQDIGEDDGDANVGGGGYFDDRQGSFELWKF</sequence>
<protein>
    <submittedName>
        <fullName evidence="1">Uncharacterized protein</fullName>
    </submittedName>
</protein>
<accession>A0A392P3R4</accession>
<dbReference type="AlphaFoldDB" id="A0A392P3R4"/>
<dbReference type="Proteomes" id="UP000265520">
    <property type="component" value="Unassembled WGS sequence"/>
</dbReference>
<organism evidence="1 2">
    <name type="scientific">Trifolium medium</name>
    <dbReference type="NCBI Taxonomy" id="97028"/>
    <lineage>
        <taxon>Eukaryota</taxon>
        <taxon>Viridiplantae</taxon>
        <taxon>Streptophyta</taxon>
        <taxon>Embryophyta</taxon>
        <taxon>Tracheophyta</taxon>
        <taxon>Spermatophyta</taxon>
        <taxon>Magnoliopsida</taxon>
        <taxon>eudicotyledons</taxon>
        <taxon>Gunneridae</taxon>
        <taxon>Pentapetalae</taxon>
        <taxon>rosids</taxon>
        <taxon>fabids</taxon>
        <taxon>Fabales</taxon>
        <taxon>Fabaceae</taxon>
        <taxon>Papilionoideae</taxon>
        <taxon>50 kb inversion clade</taxon>
        <taxon>NPAAA clade</taxon>
        <taxon>Hologalegina</taxon>
        <taxon>IRL clade</taxon>
        <taxon>Trifolieae</taxon>
        <taxon>Trifolium</taxon>
    </lineage>
</organism>
<name>A0A392P3R4_9FABA</name>
<feature type="non-terminal residue" evidence="1">
    <location>
        <position position="1"/>
    </location>
</feature>
<dbReference type="EMBL" id="LXQA010061689">
    <property type="protein sequence ID" value="MCI06392.1"/>
    <property type="molecule type" value="Genomic_DNA"/>
</dbReference>